<gene>
    <name evidence="1" type="ORF">EVA_22585</name>
</gene>
<dbReference type="AlphaFoldDB" id="J9F461"/>
<evidence type="ECO:0000313" key="1">
    <source>
        <dbReference type="EMBL" id="EJW89308.1"/>
    </source>
</evidence>
<proteinExistence type="predicted"/>
<reference evidence="1" key="1">
    <citation type="journal article" date="2012" name="PLoS ONE">
        <title>Gene sets for utilization of primary and secondary nutrition supplies in the distal gut of endangered iberian lynx.</title>
        <authorList>
            <person name="Alcaide M."/>
            <person name="Messina E."/>
            <person name="Richter M."/>
            <person name="Bargiela R."/>
            <person name="Peplies J."/>
            <person name="Huws S.A."/>
            <person name="Newbold C.J."/>
            <person name="Golyshin P.N."/>
            <person name="Simon M.A."/>
            <person name="Lopez G."/>
            <person name="Yakimov M.M."/>
            <person name="Ferrer M."/>
        </authorList>
    </citation>
    <scope>NUCLEOTIDE SEQUENCE</scope>
</reference>
<name>J9F461_9ZZZZ</name>
<accession>J9F461</accession>
<organism evidence="1">
    <name type="scientific">gut metagenome</name>
    <dbReference type="NCBI Taxonomy" id="749906"/>
    <lineage>
        <taxon>unclassified sequences</taxon>
        <taxon>metagenomes</taxon>
        <taxon>organismal metagenomes</taxon>
    </lineage>
</organism>
<protein>
    <submittedName>
        <fullName evidence="1">Uncharacterized protein</fullName>
    </submittedName>
</protein>
<dbReference type="EMBL" id="AMCI01009557">
    <property type="protein sequence ID" value="EJW89308.1"/>
    <property type="molecule type" value="Genomic_DNA"/>
</dbReference>
<comment type="caution">
    <text evidence="1">The sequence shown here is derived from an EMBL/GenBank/DDBJ whole genome shotgun (WGS) entry which is preliminary data.</text>
</comment>
<sequence>ERTIAQRKEVKNERQNAILSGQVYQPPVQGDEQTEFFFSSLAAIYEQFTPEQVGCYCQNLYNLKVSDGNTYEGDLCEI</sequence>
<feature type="non-terminal residue" evidence="1">
    <location>
        <position position="78"/>
    </location>
</feature>
<feature type="non-terminal residue" evidence="1">
    <location>
        <position position="1"/>
    </location>
</feature>